<reference evidence="10" key="1">
    <citation type="submission" date="2024-03" db="EMBL/GenBank/DDBJ databases">
        <authorList>
            <consortium name="ELIXIR-Norway"/>
            <consortium name="Elixir Norway"/>
        </authorList>
    </citation>
    <scope>NUCLEOTIDE SEQUENCE</scope>
</reference>
<evidence type="ECO:0000256" key="8">
    <source>
        <dbReference type="ARBA" id="ARBA00023136"/>
    </source>
</evidence>
<keyword evidence="6" id="KW-0067">ATP-binding</keyword>
<evidence type="ECO:0000256" key="5">
    <source>
        <dbReference type="ARBA" id="ARBA00022741"/>
    </source>
</evidence>
<dbReference type="InterPro" id="IPR000719">
    <property type="entry name" value="Prot_kinase_dom"/>
</dbReference>
<protein>
    <recommendedName>
        <fullName evidence="2">non-specific serine/threonine protein kinase</fullName>
        <ecNumber evidence="2">2.7.11.1</ecNumber>
    </recommendedName>
</protein>
<evidence type="ECO:0000256" key="4">
    <source>
        <dbReference type="ARBA" id="ARBA00022692"/>
    </source>
</evidence>
<evidence type="ECO:0000256" key="3">
    <source>
        <dbReference type="ARBA" id="ARBA00022679"/>
    </source>
</evidence>
<evidence type="ECO:0000256" key="7">
    <source>
        <dbReference type="ARBA" id="ARBA00022989"/>
    </source>
</evidence>
<dbReference type="Pfam" id="PF00069">
    <property type="entry name" value="Pkinase"/>
    <property type="match status" value="1"/>
</dbReference>
<dbReference type="InterPro" id="IPR047117">
    <property type="entry name" value="PERK1-13-like"/>
</dbReference>
<dbReference type="Gene3D" id="1.10.510.10">
    <property type="entry name" value="Transferase(Phosphotransferase) domain 1"/>
    <property type="match status" value="1"/>
</dbReference>
<keyword evidence="4" id="KW-0812">Transmembrane</keyword>
<keyword evidence="11" id="KW-1185">Reference proteome</keyword>
<keyword evidence="5" id="KW-0547">Nucleotide-binding</keyword>
<gene>
    <name evidence="10" type="ORF">CSSPJE1EN2_LOCUS21645</name>
</gene>
<comment type="subcellular location">
    <subcellularLocation>
        <location evidence="1">Cell membrane</location>
        <topology evidence="1">Single-pass membrane protein</topology>
    </subcellularLocation>
</comment>
<evidence type="ECO:0000313" key="11">
    <source>
        <dbReference type="Proteomes" id="UP001497522"/>
    </source>
</evidence>
<evidence type="ECO:0000259" key="9">
    <source>
        <dbReference type="PROSITE" id="PS50011"/>
    </source>
</evidence>
<dbReference type="EC" id="2.7.11.1" evidence="2"/>
<evidence type="ECO:0000256" key="2">
    <source>
        <dbReference type="ARBA" id="ARBA00012513"/>
    </source>
</evidence>
<proteinExistence type="predicted"/>
<dbReference type="PANTHER" id="PTHR47982:SF44">
    <property type="entry name" value="PROLINE-RICH RECEPTOR-LIKE PROTEIN KINASE PERK13-RELATED"/>
    <property type="match status" value="1"/>
</dbReference>
<evidence type="ECO:0000313" key="10">
    <source>
        <dbReference type="EMBL" id="CAK9880156.1"/>
    </source>
</evidence>
<name>A0ABP1BUY5_9BRYO</name>
<accession>A0ABP1BUY5</accession>
<dbReference type="InterPro" id="IPR011009">
    <property type="entry name" value="Kinase-like_dom_sf"/>
</dbReference>
<keyword evidence="3" id="KW-0808">Transferase</keyword>
<dbReference type="SUPFAM" id="SSF56112">
    <property type="entry name" value="Protein kinase-like (PK-like)"/>
    <property type="match status" value="1"/>
</dbReference>
<dbReference type="Proteomes" id="UP001497522">
    <property type="component" value="Chromosome 7"/>
</dbReference>
<dbReference type="PROSITE" id="PS50011">
    <property type="entry name" value="PROTEIN_KINASE_DOM"/>
    <property type="match status" value="1"/>
</dbReference>
<feature type="domain" description="Protein kinase" evidence="9">
    <location>
        <begin position="1"/>
        <end position="166"/>
    </location>
</feature>
<evidence type="ECO:0000256" key="1">
    <source>
        <dbReference type="ARBA" id="ARBA00004162"/>
    </source>
</evidence>
<evidence type="ECO:0000256" key="6">
    <source>
        <dbReference type="ARBA" id="ARBA00022840"/>
    </source>
</evidence>
<sequence>MISQPPTFCLTTTLRLRVADKYGFNLYTASAQVADFGLANLEPDAHTHVMTHVMGTFGYLAPEYVASGKLTEKSDVYSFDVVLLELITGRKPVDRRQLIGDESLVEWAHPLMTVVLEDRNNVEPLVDPELGEDYDKKEIFCMIKAAAACVFHTASMQFVERILCYY</sequence>
<organism evidence="10 11">
    <name type="scientific">Sphagnum jensenii</name>
    <dbReference type="NCBI Taxonomy" id="128206"/>
    <lineage>
        <taxon>Eukaryota</taxon>
        <taxon>Viridiplantae</taxon>
        <taxon>Streptophyta</taxon>
        <taxon>Embryophyta</taxon>
        <taxon>Bryophyta</taxon>
        <taxon>Sphagnophytina</taxon>
        <taxon>Sphagnopsida</taxon>
        <taxon>Sphagnales</taxon>
        <taxon>Sphagnaceae</taxon>
        <taxon>Sphagnum</taxon>
    </lineage>
</organism>
<dbReference type="PANTHER" id="PTHR47982">
    <property type="entry name" value="PROLINE-RICH RECEPTOR-LIKE PROTEIN KINASE PERK4"/>
    <property type="match status" value="1"/>
</dbReference>
<keyword evidence="7" id="KW-1133">Transmembrane helix</keyword>
<keyword evidence="8" id="KW-0472">Membrane</keyword>
<dbReference type="EMBL" id="OZ023708">
    <property type="protein sequence ID" value="CAK9880156.1"/>
    <property type="molecule type" value="Genomic_DNA"/>
</dbReference>